<sequence length="150" mass="16264">MVVMIRHFFLLLALAGVATPGLAQAGEFTVTDDRAPSEISEVSRLYIDGNLAAIFKLDENVATLTKRIQTPMGRLNHDYALCGEITIVNAEGKRETHQVSSEGTLHHPDGHALEALGAEDFTDFFLRDPEDPSIAQHRVGRAGICAAPIT</sequence>
<keyword evidence="2" id="KW-1185">Reference proteome</keyword>
<organism evidence="1 2">
    <name type="scientific">Kozakia baliensis</name>
    <dbReference type="NCBI Taxonomy" id="153496"/>
    <lineage>
        <taxon>Bacteria</taxon>
        <taxon>Pseudomonadati</taxon>
        <taxon>Pseudomonadota</taxon>
        <taxon>Alphaproteobacteria</taxon>
        <taxon>Acetobacterales</taxon>
        <taxon>Acetobacteraceae</taxon>
        <taxon>Kozakia</taxon>
    </lineage>
</organism>
<dbReference type="Proteomes" id="UP000179145">
    <property type="component" value="Chromosome"/>
</dbReference>
<reference evidence="1 2" key="1">
    <citation type="journal article" date="2016" name="Microb. Cell Fact.">
        <title>Dissection of exopolysaccharide biosynthesis in Kozakia baliensis.</title>
        <authorList>
            <person name="Brandt J.U."/>
            <person name="Jakob F."/>
            <person name="Behr J."/>
            <person name="Geissler A.J."/>
            <person name="Vogel R.F."/>
        </authorList>
    </citation>
    <scope>NUCLEOTIDE SEQUENCE [LARGE SCALE GENOMIC DNA]</scope>
    <source>
        <strain evidence="1 2">DSM 14400</strain>
    </source>
</reference>
<dbReference type="EMBL" id="CP014674">
    <property type="protein sequence ID" value="AOX17032.1"/>
    <property type="molecule type" value="Genomic_DNA"/>
</dbReference>
<evidence type="ECO:0000313" key="1">
    <source>
        <dbReference type="EMBL" id="AOX17032.1"/>
    </source>
</evidence>
<gene>
    <name evidence="1" type="ORF">A0U89_07605</name>
</gene>
<protein>
    <submittedName>
        <fullName evidence="1">Uncharacterized protein</fullName>
    </submittedName>
</protein>
<name>A0A1D8UTR0_9PROT</name>
<evidence type="ECO:0000313" key="2">
    <source>
        <dbReference type="Proteomes" id="UP000179145"/>
    </source>
</evidence>
<proteinExistence type="predicted"/>
<dbReference type="AlphaFoldDB" id="A0A1D8UTR0"/>
<dbReference type="RefSeq" id="WP_029604544.1">
    <property type="nucleotide sequence ID" value="NZ_BJVW01000003.1"/>
</dbReference>
<dbReference type="KEGG" id="kba:A0U89_07605"/>
<accession>A0A1D8UTR0</accession>